<evidence type="ECO:0000256" key="1">
    <source>
        <dbReference type="SAM" id="Phobius"/>
    </source>
</evidence>
<dbReference type="HOGENOM" id="CLU_020307_1_0_9"/>
<proteinExistence type="predicted"/>
<keyword evidence="1" id="KW-0472">Membrane</keyword>
<feature type="domain" description="Rv2525c-like glycoside hydrolase-like" evidence="2">
    <location>
        <begin position="298"/>
        <end position="466"/>
    </location>
</feature>
<reference evidence="4" key="1">
    <citation type="submission" date="2015-01" db="EMBL/GenBank/DDBJ databases">
        <authorList>
            <person name="Andreevskaya M."/>
        </authorList>
    </citation>
    <scope>NUCLEOTIDE SEQUENCE [LARGE SCALE GENOMIC DNA]</scope>
    <source>
        <strain evidence="4">MKFS47</strain>
    </source>
</reference>
<accession>A0A0D6DYQ9</accession>
<dbReference type="InterPro" id="IPR017853">
    <property type="entry name" value="GH"/>
</dbReference>
<dbReference type="Pfam" id="PF08924">
    <property type="entry name" value="Rv2525c_GlyHyd-like"/>
    <property type="match status" value="1"/>
</dbReference>
<dbReference type="SUPFAM" id="SSF51445">
    <property type="entry name" value="(Trans)glycosidases"/>
    <property type="match status" value="1"/>
</dbReference>
<sequence>MDIKVREVQEWLNKTYGKVTGYEKCPEDGRTGWSTIYSLREGLQKELGITTLGQGFGSQTKGALKGKIGTLSAGSKGNMVKLIKGGFWCKGIDPSNFSDTFDSPLYNAIKLFQADAGVKNDGNLTVNLLAALFDMSAFILIPGRGDKSVREMQRYLNGKFSDELGILPCDGIYQRDTNTSLIFALQKAIGVAGANGNYGPGTISATPIVTSSSSAALIRIIQYGLYVNGHYSGSFDGTYNSSVTKGVVAFRKFMNLPPFTDTADLTLIKGLLTSNGNTNRESNMLDVATQLTEIDVNNLKRNDFQIVGRYLTGSVGVGSEKRDKNLTSSEINRITAGGLSIFPIYEDGGYEESYFTSVQGYKDAFIASTAARNLGFPEGATIYFAVDVDVQDGDIDGTVGQYMSGVINGLASTEFKSGVYGTRNVCLHGEELGMTYSFVADMSYGWSGNLGFKMPENWAFDQFVEYPIGGTPIDQGASSGRDMGHSVFKVRNISKISPSDALQAIASNSLLKGKVSFDKKVTVINESYLKVSVTASTEFENKGDGLAFNIKNGKFDPKDSVGLNEVLTTAFHMPAIGADVVIDYLGKTTISSKITAGNMSFKISNSSDKLFKMSVTYNVQKVEDKILSGECSMTLDIEVDPFTFVTEKVNGFTSSVVEKMPNAGKIIGAAILLVGAVLFLVSTAPVDIIAGIAGFLTMLLSKLIPVLE</sequence>
<dbReference type="AlphaFoldDB" id="A0A0D6DYQ9"/>
<dbReference type="Proteomes" id="UP000033166">
    <property type="component" value="Chromosome I"/>
</dbReference>
<name>A0A0D6DYQ9_9LACT</name>
<dbReference type="KEGG" id="lpk:LACPI_1919"/>
<dbReference type="RefSeq" id="WP_047916130.1">
    <property type="nucleotide sequence ID" value="NZ_LN774769.1"/>
</dbReference>
<organism evidence="3 4">
    <name type="scientific">Pseudolactococcus piscium MKFS47</name>
    <dbReference type="NCBI Taxonomy" id="297352"/>
    <lineage>
        <taxon>Bacteria</taxon>
        <taxon>Bacillati</taxon>
        <taxon>Bacillota</taxon>
        <taxon>Bacilli</taxon>
        <taxon>Lactobacillales</taxon>
        <taxon>Streptococcaceae</taxon>
        <taxon>Pseudolactococcus</taxon>
    </lineage>
</organism>
<evidence type="ECO:0000313" key="3">
    <source>
        <dbReference type="EMBL" id="CEN29119.1"/>
    </source>
</evidence>
<evidence type="ECO:0000313" key="4">
    <source>
        <dbReference type="Proteomes" id="UP000033166"/>
    </source>
</evidence>
<keyword evidence="1" id="KW-1133">Transmembrane helix</keyword>
<gene>
    <name evidence="3" type="primary">ybfG</name>
    <name evidence="3" type="ORF">LACPI_1919</name>
</gene>
<dbReference type="STRING" id="1364.LP2241_50313"/>
<dbReference type="EMBL" id="LN774769">
    <property type="protein sequence ID" value="CEN29119.1"/>
    <property type="molecule type" value="Genomic_DNA"/>
</dbReference>
<keyword evidence="1" id="KW-0812">Transmembrane</keyword>
<dbReference type="SUPFAM" id="SSF47090">
    <property type="entry name" value="PGBD-like"/>
    <property type="match status" value="2"/>
</dbReference>
<dbReference type="Gene3D" id="1.10.101.10">
    <property type="entry name" value="PGBD-like superfamily/PGBD"/>
    <property type="match status" value="1"/>
</dbReference>
<feature type="transmembrane region" description="Helical" evidence="1">
    <location>
        <begin position="663"/>
        <end position="681"/>
    </location>
</feature>
<dbReference type="InterPro" id="IPR036366">
    <property type="entry name" value="PGBDSf"/>
</dbReference>
<dbReference type="InterPro" id="IPR036365">
    <property type="entry name" value="PGBD-like_sf"/>
</dbReference>
<protein>
    <submittedName>
        <fullName evidence="3">Uncharacterized protein YbfG</fullName>
    </submittedName>
</protein>
<dbReference type="Gene3D" id="3.20.20.80">
    <property type="entry name" value="Glycosidases"/>
    <property type="match status" value="1"/>
</dbReference>
<dbReference type="CDD" id="cd06418">
    <property type="entry name" value="GH25_BacA-like"/>
    <property type="match status" value="1"/>
</dbReference>
<dbReference type="InterPro" id="IPR015020">
    <property type="entry name" value="Rv2525c-like_Glyco_Hydro-like"/>
</dbReference>
<evidence type="ECO:0000259" key="2">
    <source>
        <dbReference type="Pfam" id="PF08924"/>
    </source>
</evidence>